<feature type="region of interest" description="Disordered" evidence="1">
    <location>
        <begin position="1"/>
        <end position="38"/>
    </location>
</feature>
<keyword evidence="3" id="KW-1185">Reference proteome</keyword>
<feature type="compositionally biased region" description="Low complexity" evidence="1">
    <location>
        <begin position="7"/>
        <end position="19"/>
    </location>
</feature>
<evidence type="ECO:0000313" key="2">
    <source>
        <dbReference type="EMBL" id="QQC67578.1"/>
    </source>
</evidence>
<protein>
    <submittedName>
        <fullName evidence="2">Uncharacterized protein</fullName>
    </submittedName>
</protein>
<dbReference type="EMBL" id="CP066076">
    <property type="protein sequence ID" value="QQC67578.1"/>
    <property type="molecule type" value="Genomic_DNA"/>
</dbReference>
<gene>
    <name evidence="2" type="ORF">I6I06_21990</name>
</gene>
<dbReference type="RefSeq" id="WP_167335646.1">
    <property type="nucleotide sequence ID" value="NZ_CP066076.1"/>
</dbReference>
<sequence length="75" mass="8474">MDFAPHAAAQASNSQRSQQMIGSRAAEHRQPDRLAGGFPRNFRECLLIRAVKTIRLNKIESMVRQPYEVVPARVV</sequence>
<evidence type="ECO:0000313" key="3">
    <source>
        <dbReference type="Proteomes" id="UP000595610"/>
    </source>
</evidence>
<reference evidence="2 3" key="1">
    <citation type="submission" date="2020-12" db="EMBL/GenBank/DDBJ databases">
        <title>FDA dAtabase for Regulatory Grade micrObial Sequences (FDA-ARGOS): Supporting development and validation of Infectious Disease Dx tests.</title>
        <authorList>
            <person name="Nelson B."/>
            <person name="Plummer A."/>
            <person name="Tallon L."/>
            <person name="Sadzewicz L."/>
            <person name="Zhao X."/>
            <person name="Boylan J."/>
            <person name="Ott S."/>
            <person name="Bowen H."/>
            <person name="Vavikolanu K."/>
            <person name="Mehta A."/>
            <person name="Aluvathingal J."/>
            <person name="Nadendla S."/>
            <person name="Myers T."/>
            <person name="Yan Y."/>
            <person name="Sichtig H."/>
        </authorList>
    </citation>
    <scope>NUCLEOTIDE SEQUENCE [LARGE SCALE GENOMIC DNA]</scope>
    <source>
        <strain evidence="2 3">FDAARGOS_1049</strain>
    </source>
</reference>
<proteinExistence type="predicted"/>
<evidence type="ECO:0000256" key="1">
    <source>
        <dbReference type="SAM" id="MobiDB-lite"/>
    </source>
</evidence>
<dbReference type="KEGG" id="pgis:I6I06_21990"/>
<name>A0A7T4TCG8_9BURK</name>
<accession>A0A7T4TCG8</accession>
<dbReference type="Proteomes" id="UP000595610">
    <property type="component" value="Chromosome 2"/>
</dbReference>
<dbReference type="AlphaFoldDB" id="A0A7T4TCG8"/>
<organism evidence="2 3">
    <name type="scientific">Paraburkholderia ginsengisoli</name>
    <dbReference type="NCBI Taxonomy" id="311231"/>
    <lineage>
        <taxon>Bacteria</taxon>
        <taxon>Pseudomonadati</taxon>
        <taxon>Pseudomonadota</taxon>
        <taxon>Betaproteobacteria</taxon>
        <taxon>Burkholderiales</taxon>
        <taxon>Burkholderiaceae</taxon>
        <taxon>Paraburkholderia</taxon>
    </lineage>
</organism>